<dbReference type="Pfam" id="PF00646">
    <property type="entry name" value="F-box"/>
    <property type="match status" value="1"/>
</dbReference>
<dbReference type="EMBL" id="SPHZ02000008">
    <property type="protein sequence ID" value="KAF0904798.1"/>
    <property type="molecule type" value="Genomic_DNA"/>
</dbReference>
<reference evidence="3 4" key="1">
    <citation type="submission" date="2019-11" db="EMBL/GenBank/DDBJ databases">
        <title>Whole genome sequence of Oryza granulata.</title>
        <authorList>
            <person name="Li W."/>
        </authorList>
    </citation>
    <scope>NUCLEOTIDE SEQUENCE [LARGE SCALE GENOMIC DNA]</scope>
    <source>
        <strain evidence="4">cv. Menghai</strain>
        <tissue evidence="3">Leaf</tissue>
    </source>
</reference>
<feature type="region of interest" description="Disordered" evidence="1">
    <location>
        <begin position="22"/>
        <end position="47"/>
    </location>
</feature>
<feature type="compositionally biased region" description="Low complexity" evidence="1">
    <location>
        <begin position="22"/>
        <end position="37"/>
    </location>
</feature>
<dbReference type="InterPro" id="IPR001810">
    <property type="entry name" value="F-box_dom"/>
</dbReference>
<sequence>MDHVGVDVVLFVWTERAKTSDGEVSSSSKSVKLSSTSGDDDADIGGGDRLSSLPDDVLLSILLRLPTAAAAAQTSLLSRRWRSLWDIVPEHPFFIFADHDPAHGRAASRHPARLPSPPPPRRHAFGRRALRHVHLPSPR</sequence>
<accession>A0A6G1CWE2</accession>
<dbReference type="PANTHER" id="PTHR34709:SF80">
    <property type="entry name" value="F-BOX DOMAIN-CONTAINING PROTEIN"/>
    <property type="match status" value="1"/>
</dbReference>
<comment type="caution">
    <text evidence="3">The sequence shown here is derived from an EMBL/GenBank/DDBJ whole genome shotgun (WGS) entry which is preliminary data.</text>
</comment>
<dbReference type="PANTHER" id="PTHR34709">
    <property type="entry name" value="OS10G0396666 PROTEIN"/>
    <property type="match status" value="1"/>
</dbReference>
<evidence type="ECO:0000259" key="2">
    <source>
        <dbReference type="PROSITE" id="PS50181"/>
    </source>
</evidence>
<evidence type="ECO:0000313" key="4">
    <source>
        <dbReference type="Proteomes" id="UP000479710"/>
    </source>
</evidence>
<name>A0A6G1CWE2_9ORYZ</name>
<organism evidence="3 4">
    <name type="scientific">Oryza meyeriana var. granulata</name>
    <dbReference type="NCBI Taxonomy" id="110450"/>
    <lineage>
        <taxon>Eukaryota</taxon>
        <taxon>Viridiplantae</taxon>
        <taxon>Streptophyta</taxon>
        <taxon>Embryophyta</taxon>
        <taxon>Tracheophyta</taxon>
        <taxon>Spermatophyta</taxon>
        <taxon>Magnoliopsida</taxon>
        <taxon>Liliopsida</taxon>
        <taxon>Poales</taxon>
        <taxon>Poaceae</taxon>
        <taxon>BOP clade</taxon>
        <taxon>Oryzoideae</taxon>
        <taxon>Oryzeae</taxon>
        <taxon>Oryzinae</taxon>
        <taxon>Oryza</taxon>
        <taxon>Oryza meyeriana</taxon>
    </lineage>
</organism>
<dbReference type="SMART" id="SM00256">
    <property type="entry name" value="FBOX"/>
    <property type="match status" value="1"/>
</dbReference>
<gene>
    <name evidence="3" type="ORF">E2562_037313</name>
</gene>
<feature type="compositionally biased region" description="Basic residues" evidence="1">
    <location>
        <begin position="120"/>
        <end position="139"/>
    </location>
</feature>
<evidence type="ECO:0000313" key="3">
    <source>
        <dbReference type="EMBL" id="KAF0904798.1"/>
    </source>
</evidence>
<dbReference type="InterPro" id="IPR055312">
    <property type="entry name" value="FBL15-like"/>
</dbReference>
<dbReference type="PROSITE" id="PS50181">
    <property type="entry name" value="FBOX"/>
    <property type="match status" value="1"/>
</dbReference>
<keyword evidence="4" id="KW-1185">Reference proteome</keyword>
<proteinExistence type="predicted"/>
<feature type="domain" description="F-box" evidence="2">
    <location>
        <begin position="47"/>
        <end position="97"/>
    </location>
</feature>
<evidence type="ECO:0000256" key="1">
    <source>
        <dbReference type="SAM" id="MobiDB-lite"/>
    </source>
</evidence>
<protein>
    <recommendedName>
        <fullName evidence="2">F-box domain-containing protein</fullName>
    </recommendedName>
</protein>
<dbReference type="AlphaFoldDB" id="A0A6G1CWE2"/>
<dbReference type="Proteomes" id="UP000479710">
    <property type="component" value="Unassembled WGS sequence"/>
</dbReference>
<dbReference type="InterPro" id="IPR036047">
    <property type="entry name" value="F-box-like_dom_sf"/>
</dbReference>
<dbReference type="Gene3D" id="1.20.1280.50">
    <property type="match status" value="1"/>
</dbReference>
<dbReference type="SUPFAM" id="SSF81383">
    <property type="entry name" value="F-box domain"/>
    <property type="match status" value="1"/>
</dbReference>
<feature type="region of interest" description="Disordered" evidence="1">
    <location>
        <begin position="103"/>
        <end position="139"/>
    </location>
</feature>